<dbReference type="AlphaFoldDB" id="A0A5A7QGB3"/>
<evidence type="ECO:0000313" key="2">
    <source>
        <dbReference type="EMBL" id="GER44353.1"/>
    </source>
</evidence>
<proteinExistence type="predicted"/>
<comment type="caution">
    <text evidence="2">The sequence shown here is derived from an EMBL/GenBank/DDBJ whole genome shotgun (WGS) entry which is preliminary data.</text>
</comment>
<evidence type="ECO:0000313" key="3">
    <source>
        <dbReference type="Proteomes" id="UP000325081"/>
    </source>
</evidence>
<dbReference type="EMBL" id="BKCP01006915">
    <property type="protein sequence ID" value="GER44353.1"/>
    <property type="molecule type" value="Genomic_DNA"/>
</dbReference>
<feature type="region of interest" description="Disordered" evidence="1">
    <location>
        <begin position="62"/>
        <end position="81"/>
    </location>
</feature>
<feature type="compositionally biased region" description="Basic and acidic residues" evidence="1">
    <location>
        <begin position="69"/>
        <end position="79"/>
    </location>
</feature>
<accession>A0A5A7QGB3</accession>
<organism evidence="2 3">
    <name type="scientific">Striga asiatica</name>
    <name type="common">Asiatic witchweed</name>
    <name type="synonym">Buchnera asiatica</name>
    <dbReference type="NCBI Taxonomy" id="4170"/>
    <lineage>
        <taxon>Eukaryota</taxon>
        <taxon>Viridiplantae</taxon>
        <taxon>Streptophyta</taxon>
        <taxon>Embryophyta</taxon>
        <taxon>Tracheophyta</taxon>
        <taxon>Spermatophyta</taxon>
        <taxon>Magnoliopsida</taxon>
        <taxon>eudicotyledons</taxon>
        <taxon>Gunneridae</taxon>
        <taxon>Pentapetalae</taxon>
        <taxon>asterids</taxon>
        <taxon>lamiids</taxon>
        <taxon>Lamiales</taxon>
        <taxon>Orobanchaceae</taxon>
        <taxon>Buchnereae</taxon>
        <taxon>Striga</taxon>
    </lineage>
</organism>
<sequence length="102" mass="11519">MAKVDVTDFGINSLFCNRIQTGLPTLTRNLPAQKLGPPFQNLLEIVDFTLVLPSHIQNGAVLHPAGRANPHEQRHEPRVSQKRLRFQSEIRLPQELSSFIGR</sequence>
<dbReference type="Proteomes" id="UP000325081">
    <property type="component" value="Unassembled WGS sequence"/>
</dbReference>
<keyword evidence="3" id="KW-1185">Reference proteome</keyword>
<name>A0A5A7QGB3_STRAF</name>
<reference evidence="3" key="1">
    <citation type="journal article" date="2019" name="Curr. Biol.">
        <title>Genome Sequence of Striga asiatica Provides Insight into the Evolution of Plant Parasitism.</title>
        <authorList>
            <person name="Yoshida S."/>
            <person name="Kim S."/>
            <person name="Wafula E.K."/>
            <person name="Tanskanen J."/>
            <person name="Kim Y.M."/>
            <person name="Honaas L."/>
            <person name="Yang Z."/>
            <person name="Spallek T."/>
            <person name="Conn C.E."/>
            <person name="Ichihashi Y."/>
            <person name="Cheong K."/>
            <person name="Cui S."/>
            <person name="Der J.P."/>
            <person name="Gundlach H."/>
            <person name="Jiao Y."/>
            <person name="Hori C."/>
            <person name="Ishida J.K."/>
            <person name="Kasahara H."/>
            <person name="Kiba T."/>
            <person name="Kim M.S."/>
            <person name="Koo N."/>
            <person name="Laohavisit A."/>
            <person name="Lee Y.H."/>
            <person name="Lumba S."/>
            <person name="McCourt P."/>
            <person name="Mortimer J.C."/>
            <person name="Mutuku J.M."/>
            <person name="Nomura T."/>
            <person name="Sasaki-Sekimoto Y."/>
            <person name="Seto Y."/>
            <person name="Wang Y."/>
            <person name="Wakatake T."/>
            <person name="Sakakibara H."/>
            <person name="Demura T."/>
            <person name="Yamaguchi S."/>
            <person name="Yoneyama K."/>
            <person name="Manabe R.I."/>
            <person name="Nelson D.C."/>
            <person name="Schulman A.H."/>
            <person name="Timko M.P."/>
            <person name="dePamphilis C.W."/>
            <person name="Choi D."/>
            <person name="Shirasu K."/>
        </authorList>
    </citation>
    <scope>NUCLEOTIDE SEQUENCE [LARGE SCALE GENOMIC DNA]</scope>
    <source>
        <strain evidence="3">cv. UVA1</strain>
    </source>
</reference>
<protein>
    <submittedName>
        <fullName evidence="2">Bacteriohemerythrin</fullName>
    </submittedName>
</protein>
<gene>
    <name evidence="2" type="ORF">STAS_21276</name>
</gene>
<evidence type="ECO:0000256" key="1">
    <source>
        <dbReference type="SAM" id="MobiDB-lite"/>
    </source>
</evidence>